<dbReference type="SMART" id="SM00355">
    <property type="entry name" value="ZnF_C2H2"/>
    <property type="match status" value="2"/>
</dbReference>
<accession>A0A087TZX8</accession>
<proteinExistence type="predicted"/>
<dbReference type="AlphaFoldDB" id="A0A087TZX8"/>
<evidence type="ECO:0000259" key="1">
    <source>
        <dbReference type="SMART" id="SM00355"/>
    </source>
</evidence>
<evidence type="ECO:0000313" key="2">
    <source>
        <dbReference type="EMBL" id="KFM70667.1"/>
    </source>
</evidence>
<organism evidence="2 3">
    <name type="scientific">Stegodyphus mimosarum</name>
    <name type="common">African social velvet spider</name>
    <dbReference type="NCBI Taxonomy" id="407821"/>
    <lineage>
        <taxon>Eukaryota</taxon>
        <taxon>Metazoa</taxon>
        <taxon>Ecdysozoa</taxon>
        <taxon>Arthropoda</taxon>
        <taxon>Chelicerata</taxon>
        <taxon>Arachnida</taxon>
        <taxon>Araneae</taxon>
        <taxon>Araneomorphae</taxon>
        <taxon>Entelegynae</taxon>
        <taxon>Eresoidea</taxon>
        <taxon>Eresidae</taxon>
        <taxon>Stegodyphus</taxon>
    </lineage>
</organism>
<dbReference type="Proteomes" id="UP000054359">
    <property type="component" value="Unassembled WGS sequence"/>
</dbReference>
<dbReference type="STRING" id="407821.A0A087TZX8"/>
<dbReference type="OrthoDB" id="7740506at2759"/>
<name>A0A087TZX8_STEMI</name>
<dbReference type="InterPro" id="IPR013087">
    <property type="entry name" value="Znf_C2H2_type"/>
</dbReference>
<feature type="domain" description="C2H2-type" evidence="1">
    <location>
        <begin position="5"/>
        <end position="28"/>
    </location>
</feature>
<keyword evidence="3" id="KW-1185">Reference proteome</keyword>
<reference evidence="2 3" key="1">
    <citation type="submission" date="2013-11" db="EMBL/GenBank/DDBJ databases">
        <title>Genome sequencing of Stegodyphus mimosarum.</title>
        <authorList>
            <person name="Bechsgaard J."/>
        </authorList>
    </citation>
    <scope>NUCLEOTIDE SEQUENCE [LARGE SCALE GENOMIC DNA]</scope>
</reference>
<dbReference type="EMBL" id="KK117508">
    <property type="protein sequence ID" value="KFM70667.1"/>
    <property type="molecule type" value="Genomic_DNA"/>
</dbReference>
<gene>
    <name evidence="2" type="ORF">X975_11965</name>
</gene>
<sequence>MKNFFYCALCNHPSVDFTSHHQHMKLVHKMQTYVCRYCTYCTFNPNRLRIHVKQRHLQELERPHLQCSVCLVYVHDKDNLT</sequence>
<dbReference type="Gene3D" id="3.30.160.60">
    <property type="entry name" value="Classic Zinc Finger"/>
    <property type="match status" value="1"/>
</dbReference>
<feature type="domain" description="C2H2-type" evidence="1">
    <location>
        <begin position="33"/>
        <end position="56"/>
    </location>
</feature>
<evidence type="ECO:0000313" key="3">
    <source>
        <dbReference type="Proteomes" id="UP000054359"/>
    </source>
</evidence>
<feature type="non-terminal residue" evidence="2">
    <location>
        <position position="81"/>
    </location>
</feature>
<protein>
    <recommendedName>
        <fullName evidence="1">C2H2-type domain-containing protein</fullName>
    </recommendedName>
</protein>